<dbReference type="Gramene" id="EFJ34213">
    <property type="protein sequence ID" value="EFJ34213"/>
    <property type="gene ID" value="SELMODRAFT_83487"/>
</dbReference>
<evidence type="ECO:0000259" key="2">
    <source>
        <dbReference type="PROSITE" id="PS50222"/>
    </source>
</evidence>
<dbReference type="KEGG" id="smo:SELMODRAFT_83487"/>
<evidence type="ECO:0000256" key="1">
    <source>
        <dbReference type="ARBA" id="ARBA00022837"/>
    </source>
</evidence>
<evidence type="ECO:0000313" key="3">
    <source>
        <dbReference type="EMBL" id="EFJ34213.1"/>
    </source>
</evidence>
<feature type="domain" description="EF-hand" evidence="2">
    <location>
        <begin position="70"/>
        <end position="105"/>
    </location>
</feature>
<keyword evidence="4" id="KW-1185">Reference proteome</keyword>
<dbReference type="OMA" id="EPHEIAI"/>
<dbReference type="SUPFAM" id="SSF47473">
    <property type="entry name" value="EF-hand"/>
    <property type="match status" value="1"/>
</dbReference>
<dbReference type="EMBL" id="GL377570">
    <property type="protein sequence ID" value="EFJ34213.1"/>
    <property type="molecule type" value="Genomic_DNA"/>
</dbReference>
<name>D8R169_SELML</name>
<dbReference type="SMART" id="SM00054">
    <property type="entry name" value="EFh"/>
    <property type="match status" value="2"/>
</dbReference>
<proteinExistence type="predicted"/>
<dbReference type="InterPro" id="IPR011992">
    <property type="entry name" value="EF-hand-dom_pair"/>
</dbReference>
<dbReference type="InterPro" id="IPR018247">
    <property type="entry name" value="EF_Hand_1_Ca_BS"/>
</dbReference>
<dbReference type="PROSITE" id="PS00018">
    <property type="entry name" value="EF_HAND_1"/>
    <property type="match status" value="1"/>
</dbReference>
<dbReference type="Gene3D" id="1.10.238.10">
    <property type="entry name" value="EF-hand"/>
    <property type="match status" value="1"/>
</dbReference>
<dbReference type="PANTHER" id="PTHR34574:SF5">
    <property type="entry name" value="CALCIUM-BINDING EF-HAND FAMILY PROTEIN"/>
    <property type="match status" value="1"/>
</dbReference>
<evidence type="ECO:0000313" key="4">
    <source>
        <dbReference type="Proteomes" id="UP000001514"/>
    </source>
</evidence>
<organism evidence="4">
    <name type="scientific">Selaginella moellendorffii</name>
    <name type="common">Spikemoss</name>
    <dbReference type="NCBI Taxonomy" id="88036"/>
    <lineage>
        <taxon>Eukaryota</taxon>
        <taxon>Viridiplantae</taxon>
        <taxon>Streptophyta</taxon>
        <taxon>Embryophyta</taxon>
        <taxon>Tracheophyta</taxon>
        <taxon>Lycopodiopsida</taxon>
        <taxon>Selaginellales</taxon>
        <taxon>Selaginellaceae</taxon>
        <taxon>Selaginella</taxon>
    </lineage>
</organism>
<sequence>MGVFVLDGSIVMSFVKNTGLFHETMLKHFDQMDVNHRGLLTLAEFQPFVESLNLDMELDFGVPVPMTQAELTLKCSSMFDLFDTNHDGFIDAGEFESQLREIFEGIALGLGQTSVHLIVNDSSILKDVAAWTTGCQL</sequence>
<dbReference type="PROSITE" id="PS50222">
    <property type="entry name" value="EF_HAND_2"/>
    <property type="match status" value="2"/>
</dbReference>
<protein>
    <recommendedName>
        <fullName evidence="2">EF-hand domain-containing protein</fullName>
    </recommendedName>
</protein>
<dbReference type="STRING" id="88036.D8R169"/>
<feature type="domain" description="EF-hand" evidence="2">
    <location>
        <begin position="20"/>
        <end position="55"/>
    </location>
</feature>
<keyword evidence="1" id="KW-0106">Calcium</keyword>
<dbReference type="InParanoid" id="D8R169"/>
<dbReference type="PANTHER" id="PTHR34574">
    <property type="entry name" value="CALCIUM-BINDING EF-HAND FAMILY PROTEIN-RELATED"/>
    <property type="match status" value="1"/>
</dbReference>
<gene>
    <name evidence="3" type="ORF">SELMODRAFT_83487</name>
</gene>
<reference evidence="3 4" key="1">
    <citation type="journal article" date="2011" name="Science">
        <title>The Selaginella genome identifies genetic changes associated with the evolution of vascular plants.</title>
        <authorList>
            <person name="Banks J.A."/>
            <person name="Nishiyama T."/>
            <person name="Hasebe M."/>
            <person name="Bowman J.L."/>
            <person name="Gribskov M."/>
            <person name="dePamphilis C."/>
            <person name="Albert V.A."/>
            <person name="Aono N."/>
            <person name="Aoyama T."/>
            <person name="Ambrose B.A."/>
            <person name="Ashton N.W."/>
            <person name="Axtell M.J."/>
            <person name="Barker E."/>
            <person name="Barker M.S."/>
            <person name="Bennetzen J.L."/>
            <person name="Bonawitz N.D."/>
            <person name="Chapple C."/>
            <person name="Cheng C."/>
            <person name="Correa L.G."/>
            <person name="Dacre M."/>
            <person name="DeBarry J."/>
            <person name="Dreyer I."/>
            <person name="Elias M."/>
            <person name="Engstrom E.M."/>
            <person name="Estelle M."/>
            <person name="Feng L."/>
            <person name="Finet C."/>
            <person name="Floyd S.K."/>
            <person name="Frommer W.B."/>
            <person name="Fujita T."/>
            <person name="Gramzow L."/>
            <person name="Gutensohn M."/>
            <person name="Harholt J."/>
            <person name="Hattori M."/>
            <person name="Heyl A."/>
            <person name="Hirai T."/>
            <person name="Hiwatashi Y."/>
            <person name="Ishikawa M."/>
            <person name="Iwata M."/>
            <person name="Karol K.G."/>
            <person name="Koehler B."/>
            <person name="Kolukisaoglu U."/>
            <person name="Kubo M."/>
            <person name="Kurata T."/>
            <person name="Lalonde S."/>
            <person name="Li K."/>
            <person name="Li Y."/>
            <person name="Litt A."/>
            <person name="Lyons E."/>
            <person name="Manning G."/>
            <person name="Maruyama T."/>
            <person name="Michael T.P."/>
            <person name="Mikami K."/>
            <person name="Miyazaki S."/>
            <person name="Morinaga S."/>
            <person name="Murata T."/>
            <person name="Mueller-Roeber B."/>
            <person name="Nelson D.R."/>
            <person name="Obara M."/>
            <person name="Oguri Y."/>
            <person name="Olmstead R.G."/>
            <person name="Onodera N."/>
            <person name="Petersen B.L."/>
            <person name="Pils B."/>
            <person name="Prigge M."/>
            <person name="Rensing S.A."/>
            <person name="Riano-Pachon D.M."/>
            <person name="Roberts A.W."/>
            <person name="Sato Y."/>
            <person name="Scheller H.V."/>
            <person name="Schulz B."/>
            <person name="Schulz C."/>
            <person name="Shakirov E.V."/>
            <person name="Shibagaki N."/>
            <person name="Shinohara N."/>
            <person name="Shippen D.E."/>
            <person name="Soerensen I."/>
            <person name="Sotooka R."/>
            <person name="Sugimoto N."/>
            <person name="Sugita M."/>
            <person name="Sumikawa N."/>
            <person name="Tanurdzic M."/>
            <person name="Theissen G."/>
            <person name="Ulvskov P."/>
            <person name="Wakazuki S."/>
            <person name="Weng J.K."/>
            <person name="Willats W.W."/>
            <person name="Wipf D."/>
            <person name="Wolf P.G."/>
            <person name="Yang L."/>
            <person name="Zimmer A.D."/>
            <person name="Zhu Q."/>
            <person name="Mitros T."/>
            <person name="Hellsten U."/>
            <person name="Loque D."/>
            <person name="Otillar R."/>
            <person name="Salamov A."/>
            <person name="Schmutz J."/>
            <person name="Shapiro H."/>
            <person name="Lindquist E."/>
            <person name="Lucas S."/>
            <person name="Rokhsar D."/>
            <person name="Grigoriev I.V."/>
        </authorList>
    </citation>
    <scope>NUCLEOTIDE SEQUENCE [LARGE SCALE GENOMIC DNA]</scope>
</reference>
<accession>D8R169</accession>
<dbReference type="AlphaFoldDB" id="D8R169"/>
<dbReference type="InterPro" id="IPR002048">
    <property type="entry name" value="EF_hand_dom"/>
</dbReference>
<dbReference type="Proteomes" id="UP000001514">
    <property type="component" value="Unassembled WGS sequence"/>
</dbReference>
<dbReference type="GO" id="GO:0005509">
    <property type="term" value="F:calcium ion binding"/>
    <property type="evidence" value="ECO:0007669"/>
    <property type="project" value="InterPro"/>
</dbReference>
<dbReference type="HOGENOM" id="CLU_124159_1_0_1"/>
<dbReference type="Pfam" id="PF00036">
    <property type="entry name" value="EF-hand_1"/>
    <property type="match status" value="1"/>
</dbReference>